<sequence>MDDLYTLGVDVGSTATKAVILKNGKDIVSTAVIGVGAGTSGPKRVMEEVFKDTDLTSDDMGFTMATGYGRKTFELADYQMSELTCHAKGAYFLFPSVKTIIDIGGQDSKALSIGDNGILDNFVMNDKCAAGTGKFLDVIADRLEVDLEDLEKLDAQADQAVEISSTCTVFAESEVISQLSKGTNKPNIVKGIHNAIASRVGALAKRVGIKDDVVFTGGVALNDGMKRALEENIGHEIKTSEYSQVVGALGAALLAYQKLENTKKREMAMNANK</sequence>
<dbReference type="PANTHER" id="PTHR32329">
    <property type="entry name" value="BIFUNCTIONAL PROTEIN [INCLUDES 2-HYDROXYACYL-COA DEHYDRATASE (N-TER) AND ITS ACTIVATOR DOMAIN (C_TERM)-RELATED"/>
    <property type="match status" value="1"/>
</dbReference>
<keyword evidence="3" id="KW-0479">Metal-binding</keyword>
<dbReference type="InterPro" id="IPR051805">
    <property type="entry name" value="Dehydratase_Activator_Redct"/>
</dbReference>
<dbReference type="RefSeq" id="WP_117520502.1">
    <property type="nucleotide sequence ID" value="NZ_QVEU01000001.1"/>
</dbReference>
<evidence type="ECO:0000256" key="4">
    <source>
        <dbReference type="ARBA" id="ARBA00023004"/>
    </source>
</evidence>
<dbReference type="NCBIfam" id="TIGR00241">
    <property type="entry name" value="CoA_E_activ"/>
    <property type="match status" value="1"/>
</dbReference>
<evidence type="ECO:0000256" key="2">
    <source>
        <dbReference type="ARBA" id="ARBA00011738"/>
    </source>
</evidence>
<dbReference type="FunFam" id="3.30.420.40:FF:000217">
    <property type="entry name" value="2-hydroxyisocaproyl-CoA dehydratase activator"/>
    <property type="match status" value="1"/>
</dbReference>
<dbReference type="PANTHER" id="PTHR32329:SF2">
    <property type="entry name" value="BIFUNCTIONAL PROTEIN [INCLUDES 2-HYDROXYACYL-COA DEHYDRATASE (N-TER) AND ITS ACTIVATOR DOMAIN (C_TERM)"/>
    <property type="match status" value="1"/>
</dbReference>
<keyword evidence="4" id="KW-0408">Iron</keyword>
<dbReference type="GO" id="GO:0046872">
    <property type="term" value="F:metal ion binding"/>
    <property type="evidence" value="ECO:0007669"/>
    <property type="project" value="UniProtKB-KW"/>
</dbReference>
<dbReference type="InterPro" id="IPR043129">
    <property type="entry name" value="ATPase_NBD"/>
</dbReference>
<dbReference type="EMBL" id="QVEU01000001">
    <property type="protein sequence ID" value="RGB78206.1"/>
    <property type="molecule type" value="Genomic_DNA"/>
</dbReference>
<dbReference type="SUPFAM" id="SSF53067">
    <property type="entry name" value="Actin-like ATPase domain"/>
    <property type="match status" value="1"/>
</dbReference>
<evidence type="ECO:0000313" key="8">
    <source>
        <dbReference type="Proteomes" id="UP000261011"/>
    </source>
</evidence>
<evidence type="ECO:0000313" key="7">
    <source>
        <dbReference type="EMBL" id="RGB78206.1"/>
    </source>
</evidence>
<dbReference type="InterPro" id="IPR002731">
    <property type="entry name" value="ATPase_BadF"/>
</dbReference>
<comment type="caution">
    <text evidence="7">The sequence shown here is derived from an EMBL/GenBank/DDBJ whole genome shotgun (WGS) entry which is preliminary data.</text>
</comment>
<keyword evidence="8" id="KW-1185">Reference proteome</keyword>
<keyword evidence="5" id="KW-0411">Iron-sulfur</keyword>
<comment type="subunit">
    <text evidence="2">Homodimer.</text>
</comment>
<evidence type="ECO:0000256" key="3">
    <source>
        <dbReference type="ARBA" id="ARBA00022723"/>
    </source>
</evidence>
<comment type="cofactor">
    <cofactor evidence="1">
        <name>[4Fe-4S] cluster</name>
        <dbReference type="ChEBI" id="CHEBI:49883"/>
    </cofactor>
</comment>
<proteinExistence type="predicted"/>
<accession>A0A3E2TLB6</accession>
<evidence type="ECO:0000256" key="1">
    <source>
        <dbReference type="ARBA" id="ARBA00001966"/>
    </source>
</evidence>
<gene>
    <name evidence="7" type="ORF">DXA39_01790</name>
</gene>
<dbReference type="InterPro" id="IPR008275">
    <property type="entry name" value="CoA_E_activase_dom"/>
</dbReference>
<dbReference type="Gene3D" id="3.30.420.40">
    <property type="match status" value="2"/>
</dbReference>
<feature type="domain" description="ATPase BadF/BadG/BcrA/BcrD type" evidence="6">
    <location>
        <begin position="7"/>
        <end position="255"/>
    </location>
</feature>
<dbReference type="Pfam" id="PF01869">
    <property type="entry name" value="BcrAD_BadFG"/>
    <property type="match status" value="1"/>
</dbReference>
<protein>
    <submittedName>
        <fullName evidence="7">2-hydroxyglutaryl-CoA dehydratase</fullName>
    </submittedName>
</protein>
<dbReference type="GO" id="GO:0051536">
    <property type="term" value="F:iron-sulfur cluster binding"/>
    <property type="evidence" value="ECO:0007669"/>
    <property type="project" value="UniProtKB-KW"/>
</dbReference>
<dbReference type="AlphaFoldDB" id="A0A3E2TLB6"/>
<reference evidence="7 8" key="1">
    <citation type="submission" date="2018-08" db="EMBL/GenBank/DDBJ databases">
        <title>A genome reference for cultivated species of the human gut microbiota.</title>
        <authorList>
            <person name="Zou Y."/>
            <person name="Xue W."/>
            <person name="Luo G."/>
        </authorList>
    </citation>
    <scope>NUCLEOTIDE SEQUENCE [LARGE SCALE GENOMIC DNA]</scope>
    <source>
        <strain evidence="7 8">OF01-3</strain>
    </source>
</reference>
<evidence type="ECO:0000256" key="5">
    <source>
        <dbReference type="ARBA" id="ARBA00023014"/>
    </source>
</evidence>
<name>A0A3E2TLB6_9FIRM</name>
<evidence type="ECO:0000259" key="6">
    <source>
        <dbReference type="Pfam" id="PF01869"/>
    </source>
</evidence>
<dbReference type="OrthoDB" id="9778513at2"/>
<organism evidence="7 8">
    <name type="scientific">Anaerococcus nagyae</name>
    <dbReference type="NCBI Taxonomy" id="1755241"/>
    <lineage>
        <taxon>Bacteria</taxon>
        <taxon>Bacillati</taxon>
        <taxon>Bacillota</taxon>
        <taxon>Tissierellia</taxon>
        <taxon>Tissierellales</taxon>
        <taxon>Peptoniphilaceae</taxon>
        <taxon>Anaerococcus</taxon>
    </lineage>
</organism>
<dbReference type="Proteomes" id="UP000261011">
    <property type="component" value="Unassembled WGS sequence"/>
</dbReference>